<keyword evidence="11" id="KW-1185">Reference proteome</keyword>
<feature type="domain" description="Peptidase M48" evidence="9">
    <location>
        <begin position="76"/>
        <end position="258"/>
    </location>
</feature>
<organism evidence="10 11">
    <name type="scientific">Hydrogenovibrio thermophilus</name>
    <dbReference type="NCBI Taxonomy" id="265883"/>
    <lineage>
        <taxon>Bacteria</taxon>
        <taxon>Pseudomonadati</taxon>
        <taxon>Pseudomonadota</taxon>
        <taxon>Gammaproteobacteria</taxon>
        <taxon>Thiotrichales</taxon>
        <taxon>Piscirickettsiaceae</taxon>
        <taxon>Hydrogenovibrio</taxon>
    </lineage>
</organism>
<keyword evidence="2" id="KW-0479">Metal-binding</keyword>
<evidence type="ECO:0000256" key="8">
    <source>
        <dbReference type="SAM" id="SignalP"/>
    </source>
</evidence>
<feature type="signal peptide" evidence="8">
    <location>
        <begin position="1"/>
        <end position="24"/>
    </location>
</feature>
<proteinExistence type="inferred from homology"/>
<dbReference type="CDD" id="cd07331">
    <property type="entry name" value="M48C_Oma1_like"/>
    <property type="match status" value="1"/>
</dbReference>
<keyword evidence="3 6" id="KW-0378">Hydrolase</keyword>
<dbReference type="EMBL" id="CP035033">
    <property type="protein sequence ID" value="QAB14207.1"/>
    <property type="molecule type" value="Genomic_DNA"/>
</dbReference>
<dbReference type="InterPro" id="IPR001915">
    <property type="entry name" value="Peptidase_M48"/>
</dbReference>
<dbReference type="Pfam" id="PF01435">
    <property type="entry name" value="Peptidase_M48"/>
    <property type="match status" value="1"/>
</dbReference>
<comment type="similarity">
    <text evidence="6">Belongs to the peptidase M48 family.</text>
</comment>
<dbReference type="KEGG" id="htr:EPV75_00215"/>
<accession>A0A451G425</accession>
<name>A0A451G425_9GAMM</name>
<evidence type="ECO:0000259" key="9">
    <source>
        <dbReference type="Pfam" id="PF01435"/>
    </source>
</evidence>
<feature type="region of interest" description="Disordered" evidence="7">
    <location>
        <begin position="266"/>
        <end position="285"/>
    </location>
</feature>
<evidence type="ECO:0000256" key="4">
    <source>
        <dbReference type="ARBA" id="ARBA00022833"/>
    </source>
</evidence>
<sequence length="285" mass="31768">MKKRYFWTISLLILPLLALIGCSAQTTKQGSVGIERQQMLLVSEQEMQQGADQAYREVLAEAEKNHALNTDPKELKRLRTIASRLVPQTKIYREDAPDWQWEVNLLKSDELNAWCMPGGKIAFYTGIIDTLQLTDDEIAAIMGHEMAHALREHSRERASQQMVSQAGLTALSILTGIQGPALDASNLVMQTTFLLPNSRTHETEADRMGVELAARAGYDPYAAVSVWEKMGKLSKDAPPEFLSTHPSNATRVDDLKKYAAMVEPLYQQAKKNPPKPAKIVSQPNP</sequence>
<gene>
    <name evidence="10" type="ORF">EPV75_00215</name>
</gene>
<keyword evidence="4 6" id="KW-0862">Zinc</keyword>
<evidence type="ECO:0000313" key="10">
    <source>
        <dbReference type="EMBL" id="QAB14207.1"/>
    </source>
</evidence>
<evidence type="ECO:0000256" key="5">
    <source>
        <dbReference type="ARBA" id="ARBA00023049"/>
    </source>
</evidence>
<reference evidence="10 11" key="1">
    <citation type="journal article" date="2018" name="Environ. Microbiol.">
        <title>Genomes of ubiquitous marine and hypersaline Hydrogenovibrio, Thiomicrorhabdus and Thiomicrospira spp. encode a diversity of mechanisms to sustain chemolithoautotrophy in heterogeneous environments.</title>
        <authorList>
            <person name="Scott K.M."/>
            <person name="Williams J."/>
            <person name="Porter C.M.B."/>
            <person name="Russel S."/>
            <person name="Harmer T.L."/>
            <person name="Paul J.H."/>
            <person name="Antonen K.M."/>
            <person name="Bridges M.K."/>
            <person name="Camper G.J."/>
            <person name="Campla C.K."/>
            <person name="Casella L.G."/>
            <person name="Chase E."/>
            <person name="Conrad J.W."/>
            <person name="Cruz M.C."/>
            <person name="Dunlap D.S."/>
            <person name="Duran L."/>
            <person name="Fahsbender E.M."/>
            <person name="Goldsmith D.B."/>
            <person name="Keeley R.F."/>
            <person name="Kondoff M.R."/>
            <person name="Kussy B.I."/>
            <person name="Lane M.K."/>
            <person name="Lawler S."/>
            <person name="Leigh B.A."/>
            <person name="Lewis C."/>
            <person name="Lostal L.M."/>
            <person name="Marking D."/>
            <person name="Mancera P.A."/>
            <person name="McClenthan E.C."/>
            <person name="McIntyre E.A."/>
            <person name="Mine J.A."/>
            <person name="Modi S."/>
            <person name="Moore B.D."/>
            <person name="Morgan W.A."/>
            <person name="Nelson K.M."/>
            <person name="Nguyen K.N."/>
            <person name="Ogburn N."/>
            <person name="Parrino D.G."/>
            <person name="Pedapudi A.D."/>
            <person name="Pelham R.P."/>
            <person name="Preece A.M."/>
            <person name="Rampersad E.A."/>
            <person name="Richardson J.C."/>
            <person name="Rodgers C.M."/>
            <person name="Schaffer B.L."/>
            <person name="Sheridan N.E."/>
            <person name="Solone M.R."/>
            <person name="Staley Z.R."/>
            <person name="Tabuchi M."/>
            <person name="Waide R.J."/>
            <person name="Wanjugi P.W."/>
            <person name="Young S."/>
            <person name="Clum A."/>
            <person name="Daum C."/>
            <person name="Huntemann M."/>
            <person name="Ivanova N."/>
            <person name="Kyrpides N."/>
            <person name="Mikhailova N."/>
            <person name="Palaniappan K."/>
            <person name="Pillay M."/>
            <person name="Reddy T.B.K."/>
            <person name="Shapiro N."/>
            <person name="Stamatis D."/>
            <person name="Varghese N."/>
            <person name="Woyke T."/>
            <person name="Boden R."/>
            <person name="Freyermuth S.K."/>
            <person name="Kerfeld C.A."/>
        </authorList>
    </citation>
    <scope>NUCLEOTIDE SEQUENCE [LARGE SCALE GENOMIC DNA]</scope>
    <source>
        <strain evidence="10 11">JR-2</strain>
    </source>
</reference>
<comment type="cofactor">
    <cofactor evidence="6">
        <name>Zn(2+)</name>
        <dbReference type="ChEBI" id="CHEBI:29105"/>
    </cofactor>
    <text evidence="6">Binds 1 zinc ion per subunit.</text>
</comment>
<evidence type="ECO:0000256" key="2">
    <source>
        <dbReference type="ARBA" id="ARBA00022723"/>
    </source>
</evidence>
<dbReference type="PANTHER" id="PTHR22726">
    <property type="entry name" value="METALLOENDOPEPTIDASE OMA1"/>
    <property type="match status" value="1"/>
</dbReference>
<dbReference type="GO" id="GO:0016020">
    <property type="term" value="C:membrane"/>
    <property type="evidence" value="ECO:0007669"/>
    <property type="project" value="TreeGrafter"/>
</dbReference>
<evidence type="ECO:0000256" key="7">
    <source>
        <dbReference type="SAM" id="MobiDB-lite"/>
    </source>
</evidence>
<keyword evidence="1 6" id="KW-0645">Protease</keyword>
<evidence type="ECO:0000256" key="6">
    <source>
        <dbReference type="RuleBase" id="RU003983"/>
    </source>
</evidence>
<dbReference type="RefSeq" id="WP_128384064.1">
    <property type="nucleotide sequence ID" value="NZ_CP035033.1"/>
</dbReference>
<dbReference type="GO" id="GO:0051603">
    <property type="term" value="P:proteolysis involved in protein catabolic process"/>
    <property type="evidence" value="ECO:0007669"/>
    <property type="project" value="TreeGrafter"/>
</dbReference>
<feature type="chain" id="PRO_5019002345" evidence="8">
    <location>
        <begin position="25"/>
        <end position="285"/>
    </location>
</feature>
<dbReference type="GO" id="GO:0004222">
    <property type="term" value="F:metalloendopeptidase activity"/>
    <property type="evidence" value="ECO:0007669"/>
    <property type="project" value="InterPro"/>
</dbReference>
<dbReference type="PROSITE" id="PS51257">
    <property type="entry name" value="PROKAR_LIPOPROTEIN"/>
    <property type="match status" value="1"/>
</dbReference>
<dbReference type="GO" id="GO:0046872">
    <property type="term" value="F:metal ion binding"/>
    <property type="evidence" value="ECO:0007669"/>
    <property type="project" value="UniProtKB-KW"/>
</dbReference>
<dbReference type="InterPro" id="IPR051156">
    <property type="entry name" value="Mito/Outer_Membr_Metalloprot"/>
</dbReference>
<evidence type="ECO:0000256" key="1">
    <source>
        <dbReference type="ARBA" id="ARBA00022670"/>
    </source>
</evidence>
<evidence type="ECO:0000313" key="11">
    <source>
        <dbReference type="Proteomes" id="UP000285478"/>
    </source>
</evidence>
<dbReference type="PANTHER" id="PTHR22726:SF1">
    <property type="entry name" value="METALLOENDOPEPTIDASE OMA1, MITOCHONDRIAL"/>
    <property type="match status" value="1"/>
</dbReference>
<keyword evidence="5 6" id="KW-0482">Metalloprotease</keyword>
<dbReference type="Proteomes" id="UP000285478">
    <property type="component" value="Chromosome"/>
</dbReference>
<protein>
    <submittedName>
        <fullName evidence="10">M48 family peptidase</fullName>
    </submittedName>
</protein>
<dbReference type="AlphaFoldDB" id="A0A451G425"/>
<dbReference type="Gene3D" id="3.30.2010.10">
    <property type="entry name" value="Metalloproteases ('zincins'), catalytic domain"/>
    <property type="match status" value="1"/>
</dbReference>
<keyword evidence="8" id="KW-0732">Signal</keyword>
<evidence type="ECO:0000256" key="3">
    <source>
        <dbReference type="ARBA" id="ARBA00022801"/>
    </source>
</evidence>